<feature type="domain" description="Apple" evidence="4">
    <location>
        <begin position="16"/>
        <end position="79"/>
    </location>
</feature>
<keyword evidence="1" id="KW-0677">Repeat</keyword>
<dbReference type="PANTHER" id="PTHR33946:SF4">
    <property type="entry name" value="COAGULATION FACTOR XI"/>
    <property type="match status" value="1"/>
</dbReference>
<keyword evidence="7" id="KW-1185">Reference proteome</keyword>
<evidence type="ECO:0000256" key="2">
    <source>
        <dbReference type="ARBA" id="ARBA00023157"/>
    </source>
</evidence>
<dbReference type="GO" id="GO:0005576">
    <property type="term" value="C:extracellular region"/>
    <property type="evidence" value="ECO:0007669"/>
    <property type="project" value="InterPro"/>
</dbReference>
<keyword evidence="3" id="KW-0812">Transmembrane</keyword>
<accession>A0A485LNR5</accession>
<dbReference type="Gene3D" id="3.50.4.10">
    <property type="entry name" value="Hepatocyte Growth Factor"/>
    <property type="match status" value="2"/>
</dbReference>
<name>A0A485LNR5_9STRA</name>
<dbReference type="OrthoDB" id="9448935at2759"/>
<feature type="transmembrane region" description="Helical" evidence="3">
    <location>
        <begin position="196"/>
        <end position="215"/>
    </location>
</feature>
<evidence type="ECO:0000256" key="3">
    <source>
        <dbReference type="SAM" id="Phobius"/>
    </source>
</evidence>
<evidence type="ECO:0000313" key="6">
    <source>
        <dbReference type="EMBL" id="VFU00423.1"/>
    </source>
</evidence>
<protein>
    <submittedName>
        <fullName evidence="6">Aste57867_23778 protein</fullName>
    </submittedName>
</protein>
<keyword evidence="2" id="KW-1015">Disulfide bond</keyword>
<dbReference type="GO" id="GO:0006508">
    <property type="term" value="P:proteolysis"/>
    <property type="evidence" value="ECO:0007669"/>
    <property type="project" value="InterPro"/>
</dbReference>
<dbReference type="PROSITE" id="PS50948">
    <property type="entry name" value="PAN"/>
    <property type="match status" value="1"/>
</dbReference>
<dbReference type="EMBL" id="VJMH01007305">
    <property type="protein sequence ID" value="KAF0684252.1"/>
    <property type="molecule type" value="Genomic_DNA"/>
</dbReference>
<dbReference type="Pfam" id="PF14295">
    <property type="entry name" value="PAN_4"/>
    <property type="match status" value="1"/>
</dbReference>
<dbReference type="SMART" id="SM00223">
    <property type="entry name" value="APPLE"/>
    <property type="match status" value="2"/>
</dbReference>
<keyword evidence="3" id="KW-1133">Transmembrane helix</keyword>
<keyword evidence="3" id="KW-0472">Membrane</keyword>
<sequence>MAFKLLFAAAQDYASCEHLYTDTNFDGNDITYTDRDSADDCVADCKKTPGCKLFTYYNGQCWLKGVQAPASPSIGATSCVFSSVATFDQPATAPFCQLQYNVDFSGADIGSTVQANAYDCTKDCINNYKCNAYVWYNGNCWLKSAVGNQTASSGRVGCSVFGNPLVNSAPHANDAIKNITAGVDAKFQAKVESHTSVGAVVVVGAVVAAVAAVVYKRRAPKKTEERKRLLV</sequence>
<dbReference type="InterPro" id="IPR003609">
    <property type="entry name" value="Pan_app"/>
</dbReference>
<dbReference type="PANTHER" id="PTHR33946">
    <property type="match status" value="1"/>
</dbReference>
<dbReference type="Pfam" id="PF00024">
    <property type="entry name" value="PAN_1"/>
    <property type="match status" value="1"/>
</dbReference>
<dbReference type="InterPro" id="IPR000177">
    <property type="entry name" value="Apple"/>
</dbReference>
<dbReference type="SUPFAM" id="SSF57414">
    <property type="entry name" value="Hairpin loop containing domain-like"/>
    <property type="match status" value="1"/>
</dbReference>
<dbReference type="EMBL" id="CAADRA010007331">
    <property type="protein sequence ID" value="VFU00423.1"/>
    <property type="molecule type" value="Genomic_DNA"/>
</dbReference>
<reference evidence="5" key="2">
    <citation type="submission" date="2019-06" db="EMBL/GenBank/DDBJ databases">
        <title>Genomics analysis of Aphanomyces spp. identifies a new class of oomycete effector associated with host adaptation.</title>
        <authorList>
            <person name="Gaulin E."/>
        </authorList>
    </citation>
    <scope>NUCLEOTIDE SEQUENCE</scope>
    <source>
        <strain evidence="5">CBS 578.67</strain>
    </source>
</reference>
<evidence type="ECO:0000256" key="1">
    <source>
        <dbReference type="ARBA" id="ARBA00022737"/>
    </source>
</evidence>
<proteinExistence type="predicted"/>
<evidence type="ECO:0000313" key="5">
    <source>
        <dbReference type="EMBL" id="KAF0684252.1"/>
    </source>
</evidence>
<dbReference type="AlphaFoldDB" id="A0A485LNR5"/>
<evidence type="ECO:0000313" key="7">
    <source>
        <dbReference type="Proteomes" id="UP000332933"/>
    </source>
</evidence>
<dbReference type="Proteomes" id="UP000332933">
    <property type="component" value="Unassembled WGS sequence"/>
</dbReference>
<evidence type="ECO:0000259" key="4">
    <source>
        <dbReference type="PROSITE" id="PS50948"/>
    </source>
</evidence>
<reference evidence="6 7" key="1">
    <citation type="submission" date="2019-03" db="EMBL/GenBank/DDBJ databases">
        <authorList>
            <person name="Gaulin E."/>
            <person name="Dumas B."/>
        </authorList>
    </citation>
    <scope>NUCLEOTIDE SEQUENCE [LARGE SCALE GENOMIC DNA]</scope>
    <source>
        <strain evidence="6">CBS 568.67</strain>
    </source>
</reference>
<gene>
    <name evidence="6" type="primary">Aste57867_23778</name>
    <name evidence="5" type="ORF">As57867_023705</name>
    <name evidence="6" type="ORF">ASTE57867_23778</name>
</gene>
<organism evidence="6 7">
    <name type="scientific">Aphanomyces stellatus</name>
    <dbReference type="NCBI Taxonomy" id="120398"/>
    <lineage>
        <taxon>Eukaryota</taxon>
        <taxon>Sar</taxon>
        <taxon>Stramenopiles</taxon>
        <taxon>Oomycota</taxon>
        <taxon>Saprolegniomycetes</taxon>
        <taxon>Saprolegniales</taxon>
        <taxon>Verrucalvaceae</taxon>
        <taxon>Aphanomyces</taxon>
    </lineage>
</organism>